<sequence length="690" mass="77810">MPGPKFRKLGGSHHLCLDKPEDLKLISELEEPFWMATSASINNFAGDKRLFEFLDTDNNKRIRCLEVKTAISWLFRCLRDHSEIGVNTDNLYLDNLDTSHEEGQRIKTAAERILININCPNKEIITLAQTRDRKTILAAVGTNGDGIIPPSATQDPAVQAFITDVMHILPGEMDASGTKGLTEGILQRYITESNKFLRWYGQGHLPHGKLNPDIFAWGNRTNDVHTYFTELEPKLDEYFLLCQASHYITSFETRVKPHHVLEPDPGLNNNIEAVLLELPLAQPTAEGNLDLSGYINPLYKEKFKKFVSIALEPLFRNNLASLTFLQWQLIKNAIMPYAHWMKQKPNTVLEKLGPEKLMAYAEGNYISAVNKLIERDEQIGQELTAIQEVEKLILFSQWLPRVVNNFVSFPELYDPTKRALFEWGTLILDGRTFRLCLPVQNRAQHKLVAHHSGIYLMYLKLYPQSDEYALEIAVAVTKGNAGRICVGKKGIFYSHDGHEFDAEVTEILENPISLIEAFFHPFKRLGEIVENQIEKIIGQSEKGLETALEKRSALVGESIEKMEASHPPSTQAEKRAPTVQSAITSPAQPGTERNFFRDMVVSLSLSVAAIGSSFAFITKMLSEVKLNHIIATLLACLAIILGPILILTLIKLHRRDIGMLLEASGWAINGRMRLTRKLSKMLSQGPLRKK</sequence>
<evidence type="ECO:0000313" key="3">
    <source>
        <dbReference type="Proteomes" id="UP001594351"/>
    </source>
</evidence>
<comment type="caution">
    <text evidence="2">The sequence shown here is derived from an EMBL/GenBank/DDBJ whole genome shotgun (WGS) entry which is preliminary data.</text>
</comment>
<feature type="transmembrane region" description="Helical" evidence="1">
    <location>
        <begin position="629"/>
        <end position="650"/>
    </location>
</feature>
<keyword evidence="3" id="KW-1185">Reference proteome</keyword>
<keyword evidence="1" id="KW-0812">Transmembrane</keyword>
<name>A0ABV6YXL4_UNCC1</name>
<evidence type="ECO:0008006" key="4">
    <source>
        <dbReference type="Google" id="ProtNLM"/>
    </source>
</evidence>
<organism evidence="2 3">
    <name type="scientific">candidate division CSSED10-310 bacterium</name>
    <dbReference type="NCBI Taxonomy" id="2855610"/>
    <lineage>
        <taxon>Bacteria</taxon>
        <taxon>Bacteria division CSSED10-310</taxon>
    </lineage>
</organism>
<keyword evidence="1" id="KW-0472">Membrane</keyword>
<proteinExistence type="predicted"/>
<evidence type="ECO:0000256" key="1">
    <source>
        <dbReference type="SAM" id="Phobius"/>
    </source>
</evidence>
<protein>
    <recommendedName>
        <fullName evidence="4">EF-hand domain-containing protein</fullName>
    </recommendedName>
</protein>
<gene>
    <name evidence="2" type="ORF">ACFL27_12055</name>
</gene>
<dbReference type="Proteomes" id="UP001594351">
    <property type="component" value="Unassembled WGS sequence"/>
</dbReference>
<keyword evidence="1" id="KW-1133">Transmembrane helix</keyword>
<reference evidence="2 3" key="1">
    <citation type="submission" date="2024-09" db="EMBL/GenBank/DDBJ databases">
        <title>Laminarin stimulates single cell rates of sulfate reduction while oxygen inhibits transcriptomic activity in coastal marine sediment.</title>
        <authorList>
            <person name="Lindsay M."/>
            <person name="Orcutt B."/>
            <person name="Emerson D."/>
            <person name="Stepanauskas R."/>
            <person name="D'Angelo T."/>
        </authorList>
    </citation>
    <scope>NUCLEOTIDE SEQUENCE [LARGE SCALE GENOMIC DNA]</scope>
    <source>
        <strain evidence="2">SAG AM-311-K15</strain>
    </source>
</reference>
<accession>A0ABV6YXL4</accession>
<evidence type="ECO:0000313" key="2">
    <source>
        <dbReference type="EMBL" id="MFC1850919.1"/>
    </source>
</evidence>
<dbReference type="EMBL" id="JBHPBY010000134">
    <property type="protein sequence ID" value="MFC1850919.1"/>
    <property type="molecule type" value="Genomic_DNA"/>
</dbReference>